<feature type="compositionally biased region" description="Polar residues" evidence="1">
    <location>
        <begin position="270"/>
        <end position="281"/>
    </location>
</feature>
<dbReference type="OrthoDB" id="1690666at2759"/>
<keyword evidence="3" id="KW-1185">Reference proteome</keyword>
<dbReference type="PANTHER" id="PTHR31286">
    <property type="entry name" value="GLYCINE-RICH CELL WALL STRUCTURAL PROTEIN 1.8-LIKE"/>
    <property type="match status" value="1"/>
</dbReference>
<dbReference type="AlphaFoldDB" id="A0A1R3KYB3"/>
<protein>
    <submittedName>
        <fullName evidence="2">Uncharacterized protein</fullName>
    </submittedName>
</protein>
<dbReference type="PANTHER" id="PTHR31286:SF167">
    <property type="entry name" value="OS09G0268800 PROTEIN"/>
    <property type="match status" value="1"/>
</dbReference>
<dbReference type="EMBL" id="AWUE01009978">
    <property type="protein sequence ID" value="OMP12019.1"/>
    <property type="molecule type" value="Genomic_DNA"/>
</dbReference>
<feature type="compositionally biased region" description="Polar residues" evidence="1">
    <location>
        <begin position="233"/>
        <end position="244"/>
    </location>
</feature>
<evidence type="ECO:0000313" key="3">
    <source>
        <dbReference type="Proteomes" id="UP000187203"/>
    </source>
</evidence>
<dbReference type="Proteomes" id="UP000187203">
    <property type="component" value="Unassembled WGS sequence"/>
</dbReference>
<organism evidence="2 3">
    <name type="scientific">Corchorus olitorius</name>
    <dbReference type="NCBI Taxonomy" id="93759"/>
    <lineage>
        <taxon>Eukaryota</taxon>
        <taxon>Viridiplantae</taxon>
        <taxon>Streptophyta</taxon>
        <taxon>Embryophyta</taxon>
        <taxon>Tracheophyta</taxon>
        <taxon>Spermatophyta</taxon>
        <taxon>Magnoliopsida</taxon>
        <taxon>eudicotyledons</taxon>
        <taxon>Gunneridae</taxon>
        <taxon>Pentapetalae</taxon>
        <taxon>rosids</taxon>
        <taxon>malvids</taxon>
        <taxon>Malvales</taxon>
        <taxon>Malvaceae</taxon>
        <taxon>Grewioideae</taxon>
        <taxon>Apeibeae</taxon>
        <taxon>Corchorus</taxon>
    </lineage>
</organism>
<feature type="compositionally biased region" description="Polar residues" evidence="1">
    <location>
        <begin position="297"/>
        <end position="313"/>
    </location>
</feature>
<dbReference type="STRING" id="93759.A0A1R3KYB3"/>
<sequence length="443" mass="51018">MVHFDNDVDRRAAVLGNPWCCHGATFVLGNWSPNIPLNEVRLARFSVWLQIWDLPFEYQQPLVAERLPRTAGEVIRIDWRFTRPRNIRFMRVRININHDELDKDDGTSQWVQFSYERIEKIGLGCGLIGHTHPNYRMNGQEAQRRIRTRLERVNLRYGLPIHVDPAHHYFSNRMRAFLTRASRRNTRMVVRQGAGSSQRNGSSMEGTSNRMRADSPPIVVEPEHPAPMDILQTRGTTPTTNESAPVNARRTFERNNTPINLMATRENSPDEQNGQRPINQNEARHEHQQGQGGAASVPQQNQQSNRENNPDTAQSDRTREAINSIQNLIALEGDYEIVERATAFNEDLQKRIVEIQEELNNLIPVNQPMISDPFHAFSPPQPPTGYPQEPIEDAIEEFDTLWRGFRGSKTGIRVAFKIKPTLMIWYLQSQENNPDSKPFVRNL</sequence>
<evidence type="ECO:0000313" key="2">
    <source>
        <dbReference type="EMBL" id="OMP12019.1"/>
    </source>
</evidence>
<name>A0A1R3KYB3_9ROSI</name>
<proteinExistence type="predicted"/>
<feature type="compositionally biased region" description="Polar residues" evidence="1">
    <location>
        <begin position="194"/>
        <end position="210"/>
    </location>
</feature>
<gene>
    <name evidence="2" type="ORF">COLO4_03520</name>
</gene>
<comment type="caution">
    <text evidence="2">The sequence shown here is derived from an EMBL/GenBank/DDBJ whole genome shotgun (WGS) entry which is preliminary data.</text>
</comment>
<evidence type="ECO:0000256" key="1">
    <source>
        <dbReference type="SAM" id="MobiDB-lite"/>
    </source>
</evidence>
<accession>A0A1R3KYB3</accession>
<feature type="region of interest" description="Disordered" evidence="1">
    <location>
        <begin position="189"/>
        <end position="317"/>
    </location>
</feature>
<reference evidence="3" key="1">
    <citation type="submission" date="2013-09" db="EMBL/GenBank/DDBJ databases">
        <title>Corchorus olitorius genome sequencing.</title>
        <authorList>
            <person name="Alam M."/>
            <person name="Haque M.S."/>
            <person name="Islam M.S."/>
            <person name="Emdad E.M."/>
            <person name="Islam M.M."/>
            <person name="Ahmed B."/>
            <person name="Halim A."/>
            <person name="Hossen Q.M.M."/>
            <person name="Hossain M.Z."/>
            <person name="Ahmed R."/>
            <person name="Khan M.M."/>
            <person name="Islam R."/>
            <person name="Rashid M.M."/>
            <person name="Khan S.A."/>
            <person name="Rahman M.S."/>
            <person name="Alam M."/>
            <person name="Yahiya A.S."/>
            <person name="Khan M.S."/>
            <person name="Azam M.S."/>
            <person name="Haque T."/>
            <person name="Lashkar M.Z.H."/>
            <person name="Akhand A.I."/>
            <person name="Morshed G."/>
            <person name="Roy S."/>
            <person name="Uddin K.S."/>
            <person name="Rabeya T."/>
            <person name="Hossain A.S."/>
            <person name="Chowdhury A."/>
            <person name="Snigdha A.R."/>
            <person name="Mortoza M.S."/>
            <person name="Matin S.A."/>
            <person name="Hoque S.M.E."/>
            <person name="Islam M.K."/>
            <person name="Roy D.K."/>
            <person name="Haider R."/>
            <person name="Moosa M.M."/>
            <person name="Elias S.M."/>
            <person name="Hasan A.M."/>
            <person name="Jahan S."/>
            <person name="Shafiuddin M."/>
            <person name="Mahmood N."/>
            <person name="Shommy N.S."/>
        </authorList>
    </citation>
    <scope>NUCLEOTIDE SEQUENCE [LARGE SCALE GENOMIC DNA]</scope>
    <source>
        <strain evidence="3">cv. O-4</strain>
    </source>
</reference>
<dbReference type="InterPro" id="IPR040256">
    <property type="entry name" value="At4g02000-like"/>
</dbReference>